<dbReference type="OrthoDB" id="1670005at2759"/>
<evidence type="ECO:0000313" key="5">
    <source>
        <dbReference type="EMBL" id="KAG2240441.1"/>
    </source>
</evidence>
<organism evidence="5 6">
    <name type="scientific">Brassica carinata</name>
    <name type="common">Ethiopian mustard</name>
    <name type="synonym">Abyssinian cabbage</name>
    <dbReference type="NCBI Taxonomy" id="52824"/>
    <lineage>
        <taxon>Eukaryota</taxon>
        <taxon>Viridiplantae</taxon>
        <taxon>Streptophyta</taxon>
        <taxon>Embryophyta</taxon>
        <taxon>Tracheophyta</taxon>
        <taxon>Spermatophyta</taxon>
        <taxon>Magnoliopsida</taxon>
        <taxon>eudicotyledons</taxon>
        <taxon>Gunneridae</taxon>
        <taxon>Pentapetalae</taxon>
        <taxon>rosids</taxon>
        <taxon>malvids</taxon>
        <taxon>Brassicales</taxon>
        <taxon>Brassicaceae</taxon>
        <taxon>Brassiceae</taxon>
        <taxon>Brassica</taxon>
    </lineage>
</organism>
<comment type="caution">
    <text evidence="5">The sequence shown here is derived from an EMBL/GenBank/DDBJ whole genome shotgun (WGS) entry which is preliminary data.</text>
</comment>
<dbReference type="PROSITE" id="PS00483">
    <property type="entry name" value="DIHYDROOROTASE_2"/>
    <property type="match status" value="1"/>
</dbReference>
<dbReference type="AlphaFoldDB" id="A0A8X7THH9"/>
<dbReference type="GO" id="GO:0046872">
    <property type="term" value="F:metal ion binding"/>
    <property type="evidence" value="ECO:0007669"/>
    <property type="project" value="UniProtKB-KW"/>
</dbReference>
<dbReference type="Proteomes" id="UP000886595">
    <property type="component" value="Unassembled WGS sequence"/>
</dbReference>
<gene>
    <name evidence="5" type="ORF">Bca52824_090759</name>
</gene>
<evidence type="ECO:0000256" key="4">
    <source>
        <dbReference type="ARBA" id="ARBA00022975"/>
    </source>
</evidence>
<keyword evidence="4" id="KW-0665">Pyrimidine biosynthesis</keyword>
<keyword evidence="2" id="KW-0378">Hydrolase</keyword>
<evidence type="ECO:0000313" key="6">
    <source>
        <dbReference type="Proteomes" id="UP000886595"/>
    </source>
</evidence>
<dbReference type="InterPro" id="IPR002195">
    <property type="entry name" value="Dihydroorotase_CS"/>
</dbReference>
<dbReference type="EMBL" id="JAAMPC010001581">
    <property type="protein sequence ID" value="KAG2240441.1"/>
    <property type="molecule type" value="Genomic_DNA"/>
</dbReference>
<evidence type="ECO:0008006" key="7">
    <source>
        <dbReference type="Google" id="ProtNLM"/>
    </source>
</evidence>
<dbReference type="GO" id="GO:0009507">
    <property type="term" value="C:chloroplast"/>
    <property type="evidence" value="ECO:0007669"/>
    <property type="project" value="TreeGrafter"/>
</dbReference>
<sequence length="152" mass="16631">MQSMKILEAYVLSDGKWVVLHVCSASNFRRAIVMPNLRPPVTTTAAAITYRESIMKALPHGSSFDPLMTLDKTTHPDEIKLAPIVKAVTSGSKKFFLGTDSAPHERQRKESSCSCAGIFSAPVALSLYAKVFDEVSNNNSVLSRLGISLYVR</sequence>
<dbReference type="GO" id="GO:0004151">
    <property type="term" value="F:dihydroorotase activity"/>
    <property type="evidence" value="ECO:0007669"/>
    <property type="project" value="InterPro"/>
</dbReference>
<dbReference type="SUPFAM" id="SSF51556">
    <property type="entry name" value="Metallo-dependent hydrolases"/>
    <property type="match status" value="1"/>
</dbReference>
<dbReference type="Gene3D" id="3.20.20.140">
    <property type="entry name" value="Metal-dependent hydrolases"/>
    <property type="match status" value="2"/>
</dbReference>
<dbReference type="PANTHER" id="PTHR43137">
    <property type="entry name" value="DIHYDROOROTASE"/>
    <property type="match status" value="1"/>
</dbReference>
<dbReference type="GO" id="GO:0006207">
    <property type="term" value="P:'de novo' pyrimidine nucleobase biosynthetic process"/>
    <property type="evidence" value="ECO:0007669"/>
    <property type="project" value="TreeGrafter"/>
</dbReference>
<keyword evidence="3" id="KW-0862">Zinc</keyword>
<keyword evidence="6" id="KW-1185">Reference proteome</keyword>
<evidence type="ECO:0000256" key="2">
    <source>
        <dbReference type="ARBA" id="ARBA00022801"/>
    </source>
</evidence>
<evidence type="ECO:0000256" key="1">
    <source>
        <dbReference type="ARBA" id="ARBA00022723"/>
    </source>
</evidence>
<reference evidence="5 6" key="1">
    <citation type="submission" date="2020-02" db="EMBL/GenBank/DDBJ databases">
        <authorList>
            <person name="Ma Q."/>
            <person name="Huang Y."/>
            <person name="Song X."/>
            <person name="Pei D."/>
        </authorList>
    </citation>
    <scope>NUCLEOTIDE SEQUENCE [LARGE SCALE GENOMIC DNA]</scope>
    <source>
        <strain evidence="5">Sxm20200214</strain>
        <tissue evidence="5">Leaf</tissue>
    </source>
</reference>
<protein>
    <recommendedName>
        <fullName evidence="7">Dihydroorotase</fullName>
    </recommendedName>
</protein>
<dbReference type="InterPro" id="IPR004721">
    <property type="entry name" value="DHOdimr"/>
</dbReference>
<name>A0A8X7THH9_BRACI</name>
<evidence type="ECO:0000256" key="3">
    <source>
        <dbReference type="ARBA" id="ARBA00022833"/>
    </source>
</evidence>
<accession>A0A8X7THH9</accession>
<dbReference type="PANTHER" id="PTHR43137:SF1">
    <property type="entry name" value="DIHYDROOROTASE"/>
    <property type="match status" value="1"/>
</dbReference>
<keyword evidence="1" id="KW-0479">Metal-binding</keyword>
<proteinExistence type="predicted"/>
<dbReference type="InterPro" id="IPR032466">
    <property type="entry name" value="Metal_Hydrolase"/>
</dbReference>
<dbReference type="GO" id="GO:0006221">
    <property type="term" value="P:pyrimidine nucleotide biosynthetic process"/>
    <property type="evidence" value="ECO:0007669"/>
    <property type="project" value="UniProtKB-KW"/>
</dbReference>